<dbReference type="WBParaSite" id="PS1159_v2.g8390.t1">
    <property type="protein sequence ID" value="PS1159_v2.g8390.t1"/>
    <property type="gene ID" value="PS1159_v2.g8390"/>
</dbReference>
<accession>A0AC35GT00</accession>
<evidence type="ECO:0000313" key="2">
    <source>
        <dbReference type="WBParaSite" id="PS1159_v2.g8390.t1"/>
    </source>
</evidence>
<reference evidence="2" key="1">
    <citation type="submission" date="2022-11" db="UniProtKB">
        <authorList>
            <consortium name="WormBaseParasite"/>
        </authorList>
    </citation>
    <scope>IDENTIFICATION</scope>
</reference>
<dbReference type="Proteomes" id="UP000887580">
    <property type="component" value="Unplaced"/>
</dbReference>
<organism evidence="1 2">
    <name type="scientific">Panagrolaimus sp. PS1159</name>
    <dbReference type="NCBI Taxonomy" id="55785"/>
    <lineage>
        <taxon>Eukaryota</taxon>
        <taxon>Metazoa</taxon>
        <taxon>Ecdysozoa</taxon>
        <taxon>Nematoda</taxon>
        <taxon>Chromadorea</taxon>
        <taxon>Rhabditida</taxon>
        <taxon>Tylenchina</taxon>
        <taxon>Panagrolaimomorpha</taxon>
        <taxon>Panagrolaimoidea</taxon>
        <taxon>Panagrolaimidae</taxon>
        <taxon>Panagrolaimus</taxon>
    </lineage>
</organism>
<protein>
    <submittedName>
        <fullName evidence="2">Protein kinase domain-containing protein</fullName>
    </submittedName>
</protein>
<evidence type="ECO:0000313" key="1">
    <source>
        <dbReference type="Proteomes" id="UP000887580"/>
    </source>
</evidence>
<proteinExistence type="predicted"/>
<sequence length="634" mass="71469">MLPKNPPKQGLNESSSLESVSSIPAEISSSNESADDPTYNPRGTKKEPSKIQKMFTTAKDKVVDALKPAAKPTSNKPKATKLKPAKAPAKMFKEADTKDKKKDERISEESFMIPVEPIKKNVKGKNAVKKGNHSQQSTTKKPAEKKNLRRKKNDSKAVNGQKDTVEKEKIVKIHVHKECTQAQKKLQTYLKAKIELKDTVCNGNLLPNVNDIIPSPSHKYKVIQLIANTAFGGVYKVQNVQSNEFYAMKVALKRGNEELRITVNSLLKLKSIHSHHFAEVLDHGKNQNFNFIVVTIAEKNVKKLIEEKRKLSIETAVVLSKQSLLAIDDFHKIGKLHRDIKEENILIGKPAQYHSILLSGFGFSTNCDTEGGAVTQFVTRTQKTAETQPTTAVEANKEIEVEFIIGSLKTGSLAGLTGKKQYRRHDFEAWAYMIAGWFGATLPWGDSNDLCQVVRMKEAFLLNTGTTRRELMEQLPVEIQTIIHHIFTLKNAETVDLKWALTTLDLILKVNNAPDEFMVDWDSTAAYREPPTSKNFYPAPKNEEPYYWLSKKATHFKLIYHGIIHWYGHFNPAASNRKNCVEFKCPVVGCTRKIYVADYDEEKIKQGQKAIGLHVASPHSCTVEERDGYKMCRE</sequence>
<name>A0AC35GT00_9BILA</name>